<proteinExistence type="predicted"/>
<feature type="chain" id="PRO_5012997786" evidence="1">
    <location>
        <begin position="22"/>
        <end position="118"/>
    </location>
</feature>
<name>A0A1M7YX85_9VIBR</name>
<protein>
    <submittedName>
        <fullName evidence="2">Uncharacterized protein</fullName>
    </submittedName>
</protein>
<feature type="signal peptide" evidence="1">
    <location>
        <begin position="1"/>
        <end position="21"/>
    </location>
</feature>
<dbReference type="EMBL" id="FRFG01000036">
    <property type="protein sequence ID" value="SHO57231.1"/>
    <property type="molecule type" value="Genomic_DNA"/>
</dbReference>
<dbReference type="AlphaFoldDB" id="A0A1M7YX85"/>
<reference evidence="3" key="1">
    <citation type="submission" date="2016-12" db="EMBL/GenBank/DDBJ databases">
        <authorList>
            <person name="Rodrigo-Torres L."/>
            <person name="Arahal R.D."/>
            <person name="Lucena T."/>
        </authorList>
    </citation>
    <scope>NUCLEOTIDE SEQUENCE [LARGE SCALE GENOMIC DNA]</scope>
</reference>
<gene>
    <name evidence="2" type="ORF">VQ7734_03000</name>
</gene>
<dbReference type="OrthoDB" id="5874387at2"/>
<dbReference type="RefSeq" id="WP_073583990.1">
    <property type="nucleotide sequence ID" value="NZ_AP024897.1"/>
</dbReference>
<dbReference type="STRING" id="1117707.VQ7734_03000"/>
<evidence type="ECO:0000313" key="3">
    <source>
        <dbReference type="Proteomes" id="UP000184600"/>
    </source>
</evidence>
<dbReference type="Proteomes" id="UP000184600">
    <property type="component" value="Unassembled WGS sequence"/>
</dbReference>
<keyword evidence="3" id="KW-1185">Reference proteome</keyword>
<organism evidence="2 3">
    <name type="scientific">Vibrio quintilis</name>
    <dbReference type="NCBI Taxonomy" id="1117707"/>
    <lineage>
        <taxon>Bacteria</taxon>
        <taxon>Pseudomonadati</taxon>
        <taxon>Pseudomonadota</taxon>
        <taxon>Gammaproteobacteria</taxon>
        <taxon>Vibrionales</taxon>
        <taxon>Vibrionaceae</taxon>
        <taxon>Vibrio</taxon>
    </lineage>
</organism>
<keyword evidence="1" id="KW-0732">Signal</keyword>
<evidence type="ECO:0000256" key="1">
    <source>
        <dbReference type="SAM" id="SignalP"/>
    </source>
</evidence>
<accession>A0A1M7YX85</accession>
<sequence length="118" mass="13054">MKITKYLLLPLCLSVTASVFAGEWTEKLSVESVSDFYDAKAYQQGAEVTFKTAPVTGICQTESKSAGFTQDIESTYVEYEKMLRNALMHHKKVQVYIAECSEGKPLIAGVKVTSDFAL</sequence>
<evidence type="ECO:0000313" key="2">
    <source>
        <dbReference type="EMBL" id="SHO57231.1"/>
    </source>
</evidence>